<dbReference type="Proteomes" id="UP001054945">
    <property type="component" value="Unassembled WGS sequence"/>
</dbReference>
<evidence type="ECO:0000313" key="1">
    <source>
        <dbReference type="EMBL" id="GIY45756.1"/>
    </source>
</evidence>
<dbReference type="AlphaFoldDB" id="A0AAV4TJV4"/>
<comment type="caution">
    <text evidence="1">The sequence shown here is derived from an EMBL/GenBank/DDBJ whole genome shotgun (WGS) entry which is preliminary data.</text>
</comment>
<sequence length="82" mass="9665">MFCSQKCLSPLTTLTVTTLIFNRGFDDMSQYLDQTARNNDPYRIRISNHQWYSIGIPYYCRARYVKSEFSISSHFKFAYSAV</sequence>
<protein>
    <submittedName>
        <fullName evidence="1">Uncharacterized protein</fullName>
    </submittedName>
</protein>
<dbReference type="EMBL" id="BPLR01011315">
    <property type="protein sequence ID" value="GIY45756.1"/>
    <property type="molecule type" value="Genomic_DNA"/>
</dbReference>
<reference evidence="1 2" key="1">
    <citation type="submission" date="2021-06" db="EMBL/GenBank/DDBJ databases">
        <title>Caerostris extrusa draft genome.</title>
        <authorList>
            <person name="Kono N."/>
            <person name="Arakawa K."/>
        </authorList>
    </citation>
    <scope>NUCLEOTIDE SEQUENCE [LARGE SCALE GENOMIC DNA]</scope>
</reference>
<name>A0AAV4TJV4_CAEEX</name>
<proteinExistence type="predicted"/>
<evidence type="ECO:0000313" key="2">
    <source>
        <dbReference type="Proteomes" id="UP001054945"/>
    </source>
</evidence>
<organism evidence="1 2">
    <name type="scientific">Caerostris extrusa</name>
    <name type="common">Bark spider</name>
    <name type="synonym">Caerostris bankana</name>
    <dbReference type="NCBI Taxonomy" id="172846"/>
    <lineage>
        <taxon>Eukaryota</taxon>
        <taxon>Metazoa</taxon>
        <taxon>Ecdysozoa</taxon>
        <taxon>Arthropoda</taxon>
        <taxon>Chelicerata</taxon>
        <taxon>Arachnida</taxon>
        <taxon>Araneae</taxon>
        <taxon>Araneomorphae</taxon>
        <taxon>Entelegynae</taxon>
        <taxon>Araneoidea</taxon>
        <taxon>Araneidae</taxon>
        <taxon>Caerostris</taxon>
    </lineage>
</organism>
<gene>
    <name evidence="1" type="ORF">CEXT_152331</name>
</gene>
<keyword evidence="2" id="KW-1185">Reference proteome</keyword>
<accession>A0AAV4TJV4</accession>